<name>A0A542EH26_9MICO</name>
<gene>
    <name evidence="1" type="ORF">FB459_2113</name>
</gene>
<keyword evidence="2" id="KW-1185">Reference proteome</keyword>
<protein>
    <submittedName>
        <fullName evidence="1">Uncharacterized protein</fullName>
    </submittedName>
</protein>
<dbReference type="RefSeq" id="WP_344910219.1">
    <property type="nucleotide sequence ID" value="NZ_BAABCI010000003.1"/>
</dbReference>
<proteinExistence type="predicted"/>
<sequence>MERSDGFNYGYAMNCTCGRVSVLSAEDYYVEADGAHMNCAHCGTSIHFGIAVAALRNQDDPALDDEAVTRFAWYHTSTEPDWPSSDYARRFIQDMEQNGHRPVNRAHYVSTHTTKALHLGTYETAVENMLRRMHDEHDGGSPFYLYRVAIELRPGRINPGYRDENHDDAAQLSISELDRDSLDAVRYLNVHEGTGLLSLAIRPEVITAVQRMPIPLPELALPPMPGFLDREITALAHAKDEMEAAQAKVESIPHGRRRMMYFGVYDDPDGLAKKAGDLEHRYIDLWNQLEDQLAEAYLPSASRPIRRDFNEAMGSWKSAHPTADPQTFISRYRAMAALIEKSPEVISELAHQPWRDLRSFGTRKRLKGRSQYL</sequence>
<dbReference type="Proteomes" id="UP000320806">
    <property type="component" value="Unassembled WGS sequence"/>
</dbReference>
<accession>A0A542EH26</accession>
<reference evidence="1 2" key="1">
    <citation type="submission" date="2019-06" db="EMBL/GenBank/DDBJ databases">
        <title>Sequencing the genomes of 1000 actinobacteria strains.</title>
        <authorList>
            <person name="Klenk H.-P."/>
        </authorList>
    </citation>
    <scope>NUCLEOTIDE SEQUENCE [LARGE SCALE GENOMIC DNA]</scope>
    <source>
        <strain evidence="1 2">DSM 19828</strain>
    </source>
</reference>
<dbReference type="EMBL" id="VFMO01000001">
    <property type="protein sequence ID" value="TQJ14640.1"/>
    <property type="molecule type" value="Genomic_DNA"/>
</dbReference>
<evidence type="ECO:0000313" key="2">
    <source>
        <dbReference type="Proteomes" id="UP000320806"/>
    </source>
</evidence>
<organism evidence="1 2">
    <name type="scientific">Yimella lutea</name>
    <dbReference type="NCBI Taxonomy" id="587872"/>
    <lineage>
        <taxon>Bacteria</taxon>
        <taxon>Bacillati</taxon>
        <taxon>Actinomycetota</taxon>
        <taxon>Actinomycetes</taxon>
        <taxon>Micrococcales</taxon>
        <taxon>Dermacoccaceae</taxon>
        <taxon>Yimella</taxon>
    </lineage>
</organism>
<comment type="caution">
    <text evidence="1">The sequence shown here is derived from an EMBL/GenBank/DDBJ whole genome shotgun (WGS) entry which is preliminary data.</text>
</comment>
<evidence type="ECO:0000313" key="1">
    <source>
        <dbReference type="EMBL" id="TQJ14640.1"/>
    </source>
</evidence>
<dbReference type="AlphaFoldDB" id="A0A542EH26"/>